<evidence type="ECO:0000313" key="6">
    <source>
        <dbReference type="Proteomes" id="UP000078582"/>
    </source>
</evidence>
<keyword evidence="2" id="KW-0326">Glycosidase</keyword>
<dbReference type="InterPro" id="IPR000322">
    <property type="entry name" value="Glyco_hydro_31_TIM"/>
</dbReference>
<evidence type="ECO:0000259" key="3">
    <source>
        <dbReference type="Pfam" id="PF01055"/>
    </source>
</evidence>
<comment type="similarity">
    <text evidence="1 2">Belongs to the glycosyl hydrolase 31 family.</text>
</comment>
<dbReference type="InterPro" id="IPR051816">
    <property type="entry name" value="Glycosyl_Hydrolase_31"/>
</dbReference>
<dbReference type="InterPro" id="IPR013780">
    <property type="entry name" value="Glyco_hydro_b"/>
</dbReference>
<feature type="domain" description="Glycosyl hydrolase family 31 C-terminal" evidence="4">
    <location>
        <begin position="497"/>
        <end position="587"/>
    </location>
</feature>
<dbReference type="InterPro" id="IPR017853">
    <property type="entry name" value="GH"/>
</dbReference>
<dbReference type="STRING" id="375175.AYR53_04015"/>
<accession>A0A192H6A1</accession>
<dbReference type="PANTHER" id="PTHR43863:SF2">
    <property type="entry name" value="MALTASE-GLUCOAMYLASE"/>
    <property type="match status" value="1"/>
</dbReference>
<dbReference type="SUPFAM" id="SSF51445">
    <property type="entry name" value="(Trans)glycosidases"/>
    <property type="match status" value="1"/>
</dbReference>
<keyword evidence="2" id="KW-0378">Hydrolase</keyword>
<gene>
    <name evidence="5" type="ORF">AYR53_04015</name>
</gene>
<protein>
    <submittedName>
        <fullName evidence="5">Alpha-xylosidase</fullName>
    </submittedName>
</protein>
<dbReference type="EMBL" id="CP014873">
    <property type="protein sequence ID" value="ANK63521.1"/>
    <property type="molecule type" value="Genomic_DNA"/>
</dbReference>
<name>A0A192H6A1_9LACO</name>
<dbReference type="Gene3D" id="3.20.20.80">
    <property type="entry name" value="Glycosidases"/>
    <property type="match status" value="1"/>
</dbReference>
<evidence type="ECO:0000256" key="2">
    <source>
        <dbReference type="RuleBase" id="RU361185"/>
    </source>
</evidence>
<evidence type="ECO:0000313" key="5">
    <source>
        <dbReference type="EMBL" id="ANK63521.1"/>
    </source>
</evidence>
<dbReference type="Pfam" id="PF21365">
    <property type="entry name" value="Glyco_hydro_31_3rd"/>
    <property type="match status" value="1"/>
</dbReference>
<dbReference type="Pfam" id="PF01055">
    <property type="entry name" value="Glyco_hydro_31_2nd"/>
    <property type="match status" value="1"/>
</dbReference>
<dbReference type="GO" id="GO:0005975">
    <property type="term" value="P:carbohydrate metabolic process"/>
    <property type="evidence" value="ECO:0007669"/>
    <property type="project" value="InterPro"/>
</dbReference>
<proteinExistence type="inferred from homology"/>
<keyword evidence="6" id="KW-1185">Reference proteome</keyword>
<evidence type="ECO:0000256" key="1">
    <source>
        <dbReference type="ARBA" id="ARBA00007806"/>
    </source>
</evidence>
<evidence type="ECO:0000259" key="4">
    <source>
        <dbReference type="Pfam" id="PF21365"/>
    </source>
</evidence>
<feature type="domain" description="Glycoside hydrolase family 31 TIM barrel" evidence="3">
    <location>
        <begin position="185"/>
        <end position="488"/>
    </location>
</feature>
<reference evidence="5 6" key="1">
    <citation type="submission" date="2016-03" db="EMBL/GenBank/DDBJ databases">
        <title>Pediococcus and Lactobacillus from brewery environment - whole genome sequencing and assembly.</title>
        <authorList>
            <person name="Behr J."/>
            <person name="Geissler A.J."/>
            <person name="Vogel R.F."/>
        </authorList>
    </citation>
    <scope>NUCLEOTIDE SEQUENCE [LARGE SCALE GENOMIC DNA]</scope>
    <source>
        <strain evidence="5 6">TMW 1.1989</strain>
    </source>
</reference>
<dbReference type="Gene3D" id="2.60.40.1180">
    <property type="entry name" value="Golgi alpha-mannosidase II"/>
    <property type="match status" value="1"/>
</dbReference>
<dbReference type="Proteomes" id="UP000078582">
    <property type="component" value="Chromosome"/>
</dbReference>
<organism evidence="5 6">
    <name type="scientific">Loigolactobacillus backii</name>
    <dbReference type="NCBI Taxonomy" id="375175"/>
    <lineage>
        <taxon>Bacteria</taxon>
        <taxon>Bacillati</taxon>
        <taxon>Bacillota</taxon>
        <taxon>Bacilli</taxon>
        <taxon>Lactobacillales</taxon>
        <taxon>Lactobacillaceae</taxon>
        <taxon>Loigolactobacillus</taxon>
    </lineage>
</organism>
<sequence length="765" mass="89394">MMEQKINTNSVSSETYRFTVLTSRLVRIEYSADGHFEDHFTQIVQNRDLGRAHFEVYRQRNHHELEIVTDYFHLYYEGGPLTPASLYIDTKYGYSDYANRWYFGQAVETLKGTVRTLDKADGAVDLDEGLMSRNGYSVMDDSRSFIIEGETVRPRTALGEDWYYFAYGHDYLACLRDFYRLTGFPPQLPRYALGNWWSRYLAYSQSEYKSLFEKFTQNEIPFSVAVLDMDWHLIDIPHRFGSGWTGYTWNKELFPDPEALLTWLHEIGKRVTVNLHPADGIRAYEASYSTVAKHLNLDTAAEEPALFNLSDSAFRESYFNDVHHPLEKQGIDFWWVDWQQGKNLTPQLVDPLWLLNHYHFRDHAKRHEAGLILSRYAGFGSHRYPIGFSGDTIVSWKSLAFQPYFTATASNVGYTWWSHDIGGHMHGERDDELALRWLQFGVFSPIMRLHGSGNPFSGKEPWNYKEPNASIMREYLRLRHQLIPYLETANYRTHTLGQPLVQPMYYHYDQPEAYEQQNQALFGSELLVAPIISPKIQHLDQSKVTVWFPPGQWFDWFTGLRYRGDVTLNVYRDERRYPVFVKAGGIVPLNPDSMADATQLPETLLIRIFPEANNRYVLAERQGERIATTTFIWNWDQRKLQIEVQDPASILPNRRRLQLEFNALGTFSIKANDSADISVENNQVTWRQGDSLQLQLIDCEPVQQRDAVTERLFDKLKRAQINFDLKRTIWQKFLASKNKGQFVSFLNTLDDQDLARMLYEIVYLL</sequence>
<dbReference type="OrthoDB" id="176168at2"/>
<dbReference type="KEGG" id="lbt:AYR52_09745"/>
<dbReference type="InterPro" id="IPR048395">
    <property type="entry name" value="Glyco_hydro_31_C"/>
</dbReference>
<dbReference type="GO" id="GO:0004553">
    <property type="term" value="F:hydrolase activity, hydrolyzing O-glycosyl compounds"/>
    <property type="evidence" value="ECO:0007669"/>
    <property type="project" value="InterPro"/>
</dbReference>
<dbReference type="CDD" id="cd06595">
    <property type="entry name" value="GH31_u1"/>
    <property type="match status" value="1"/>
</dbReference>
<dbReference type="AlphaFoldDB" id="A0A192H6A1"/>
<dbReference type="SUPFAM" id="SSF51011">
    <property type="entry name" value="Glycosyl hydrolase domain"/>
    <property type="match status" value="1"/>
</dbReference>
<dbReference type="PANTHER" id="PTHR43863">
    <property type="entry name" value="HYDROLASE, PUTATIVE (AFU_ORTHOLOGUE AFUA_1G03140)-RELATED"/>
    <property type="match status" value="1"/>
</dbReference>